<evidence type="ECO:0000313" key="3">
    <source>
        <dbReference type="Proteomes" id="UP000001542"/>
    </source>
</evidence>
<dbReference type="SMART" id="SM00248">
    <property type="entry name" value="ANK"/>
    <property type="match status" value="3"/>
</dbReference>
<reference evidence="2" key="1">
    <citation type="submission" date="2006-10" db="EMBL/GenBank/DDBJ databases">
        <authorList>
            <person name="Amadeo P."/>
            <person name="Zhao Q."/>
            <person name="Wortman J."/>
            <person name="Fraser-Liggett C."/>
            <person name="Carlton J."/>
        </authorList>
    </citation>
    <scope>NUCLEOTIDE SEQUENCE</scope>
    <source>
        <strain evidence="2">G3</strain>
    </source>
</reference>
<feature type="non-terminal residue" evidence="2">
    <location>
        <position position="295"/>
    </location>
</feature>
<dbReference type="InParanoid" id="A2H269"/>
<dbReference type="OrthoDB" id="20872at2759"/>
<keyword evidence="3" id="KW-1185">Reference proteome</keyword>
<dbReference type="SUPFAM" id="SSF48403">
    <property type="entry name" value="Ankyrin repeat"/>
    <property type="match status" value="1"/>
</dbReference>
<dbReference type="InterPro" id="IPR002110">
    <property type="entry name" value="Ankyrin_rpt"/>
</dbReference>
<accession>A2H269</accession>
<dbReference type="Proteomes" id="UP000001542">
    <property type="component" value="Unassembled WGS sequence"/>
</dbReference>
<keyword evidence="1" id="KW-0040">ANK repeat</keyword>
<gene>
    <name evidence="2" type="ORF">TVAG_220030</name>
</gene>
<dbReference type="InterPro" id="IPR036770">
    <property type="entry name" value="Ankyrin_rpt-contain_sf"/>
</dbReference>
<reference evidence="2" key="2">
    <citation type="journal article" date="2007" name="Science">
        <title>Draft genome sequence of the sexually transmitted pathogen Trichomonas vaginalis.</title>
        <authorList>
            <person name="Carlton J.M."/>
            <person name="Hirt R.P."/>
            <person name="Silva J.C."/>
            <person name="Delcher A.L."/>
            <person name="Schatz M."/>
            <person name="Zhao Q."/>
            <person name="Wortman J.R."/>
            <person name="Bidwell S.L."/>
            <person name="Alsmark U.C.M."/>
            <person name="Besteiro S."/>
            <person name="Sicheritz-Ponten T."/>
            <person name="Noel C.J."/>
            <person name="Dacks J.B."/>
            <person name="Foster P.G."/>
            <person name="Simillion C."/>
            <person name="Van de Peer Y."/>
            <person name="Miranda-Saavedra D."/>
            <person name="Barton G.J."/>
            <person name="Westrop G.D."/>
            <person name="Mueller S."/>
            <person name="Dessi D."/>
            <person name="Fiori P.L."/>
            <person name="Ren Q."/>
            <person name="Paulsen I."/>
            <person name="Zhang H."/>
            <person name="Bastida-Corcuera F.D."/>
            <person name="Simoes-Barbosa A."/>
            <person name="Brown M.T."/>
            <person name="Hayes R.D."/>
            <person name="Mukherjee M."/>
            <person name="Okumura C.Y."/>
            <person name="Schneider R."/>
            <person name="Smith A.J."/>
            <person name="Vanacova S."/>
            <person name="Villalvazo M."/>
            <person name="Haas B.J."/>
            <person name="Pertea M."/>
            <person name="Feldblyum T.V."/>
            <person name="Utterback T.R."/>
            <person name="Shu C.L."/>
            <person name="Osoegawa K."/>
            <person name="de Jong P.J."/>
            <person name="Hrdy I."/>
            <person name="Horvathova L."/>
            <person name="Zubacova Z."/>
            <person name="Dolezal P."/>
            <person name="Malik S.B."/>
            <person name="Logsdon J.M. Jr."/>
            <person name="Henze K."/>
            <person name="Gupta A."/>
            <person name="Wang C.C."/>
            <person name="Dunne R.L."/>
            <person name="Upcroft J.A."/>
            <person name="Upcroft P."/>
            <person name="White O."/>
            <person name="Salzberg S.L."/>
            <person name="Tang P."/>
            <person name="Chiu C.-H."/>
            <person name="Lee Y.-S."/>
            <person name="Embley T.M."/>
            <person name="Coombs G.H."/>
            <person name="Mottram J.C."/>
            <person name="Tachezy J."/>
            <person name="Fraser-Liggett C.M."/>
            <person name="Johnson P.J."/>
        </authorList>
    </citation>
    <scope>NUCLEOTIDE SEQUENCE [LARGE SCALE GENOMIC DNA]</scope>
    <source>
        <strain evidence="2">G3</strain>
    </source>
</reference>
<evidence type="ECO:0000256" key="1">
    <source>
        <dbReference type="PROSITE-ProRule" id="PRU00023"/>
    </source>
</evidence>
<feature type="repeat" description="ANK" evidence="1">
    <location>
        <begin position="256"/>
        <end position="278"/>
    </location>
</feature>
<name>A2H269_TRIV3</name>
<dbReference type="PROSITE" id="PS50297">
    <property type="entry name" value="ANK_REP_REGION"/>
    <property type="match status" value="1"/>
</dbReference>
<dbReference type="SMR" id="A2H269"/>
<dbReference type="PANTHER" id="PTHR24125:SF5">
    <property type="entry name" value="ANKYRIN REPEAT PROTEIN"/>
    <property type="match status" value="1"/>
</dbReference>
<dbReference type="AlphaFoldDB" id="A2H269"/>
<sequence length="295" mass="34712">MFKDPNIRDKQGLPPLYYCIKRKKKQKFKGEALQFLNTLPNFDINISYKNQNGLIQCVKSRDPEMMKLLLSSPRIDVHAKVGKDNAIQHVITNQEEELYKILIRYPKIRLDEITPIPSNKLYRIFKEKNSLPPISFKYEEAPIIKNYKDEEDDNYQLFDSVSKNDETNFLELLKNIKDINNLKGWFDFPLLLFILMKNNRHFVDILFGKYHSLDPNIMFNKLPLISYLIKRKRGENMALYFLDKTDKIDINKPDEDGMTPLHYAVISSACKVIKKLLEFDYINPNAKDSRGQTPI</sequence>
<dbReference type="InterPro" id="IPR052457">
    <property type="entry name" value="Ankyrin-DD_containing_protein"/>
</dbReference>
<dbReference type="EMBL" id="DS124492">
    <property type="protein sequence ID" value="EAX76498.1"/>
    <property type="molecule type" value="Genomic_DNA"/>
</dbReference>
<dbReference type="VEuPathDB" id="TrichDB:TVAGG3_0082480"/>
<dbReference type="Pfam" id="PF12796">
    <property type="entry name" value="Ank_2"/>
    <property type="match status" value="1"/>
</dbReference>
<proteinExistence type="predicted"/>
<protein>
    <submittedName>
        <fullName evidence="2">Uncharacterized protein</fullName>
    </submittedName>
</protein>
<dbReference type="VEuPathDB" id="TrichDB:TVAG_220030"/>
<dbReference type="PANTHER" id="PTHR24125">
    <property type="entry name" value="ANKYRIN REPEAT AND DEATH DOMAIN-CONTAINING PROTEIN"/>
    <property type="match status" value="1"/>
</dbReference>
<dbReference type="Gene3D" id="1.25.40.20">
    <property type="entry name" value="Ankyrin repeat-containing domain"/>
    <property type="match status" value="2"/>
</dbReference>
<dbReference type="PROSITE" id="PS50088">
    <property type="entry name" value="ANK_REPEAT"/>
    <property type="match status" value="1"/>
</dbReference>
<organism evidence="2 3">
    <name type="scientific">Trichomonas vaginalis (strain ATCC PRA-98 / G3)</name>
    <dbReference type="NCBI Taxonomy" id="412133"/>
    <lineage>
        <taxon>Eukaryota</taxon>
        <taxon>Metamonada</taxon>
        <taxon>Parabasalia</taxon>
        <taxon>Trichomonadida</taxon>
        <taxon>Trichomonadidae</taxon>
        <taxon>Trichomonas</taxon>
    </lineage>
</organism>
<evidence type="ECO:0000313" key="2">
    <source>
        <dbReference type="EMBL" id="EAX76498.1"/>
    </source>
</evidence>